<dbReference type="AlphaFoldDB" id="A0A1K0FL19"/>
<reference evidence="2 3" key="1">
    <citation type="submission" date="2016-09" db="EMBL/GenBank/DDBJ databases">
        <title>Couchioplanes caeruleus draft genome sequence.</title>
        <authorList>
            <person name="Sheehan J."/>
            <person name="Caffrey P."/>
        </authorList>
    </citation>
    <scope>NUCLEOTIDE SEQUENCE [LARGE SCALE GENOMIC DNA]</scope>
    <source>
        <strain evidence="2 3">DSM 43634</strain>
    </source>
</reference>
<gene>
    <name evidence="2" type="ORF">BG844_15295</name>
</gene>
<evidence type="ECO:0000313" key="3">
    <source>
        <dbReference type="Proteomes" id="UP000182486"/>
    </source>
</evidence>
<dbReference type="Pfam" id="PF22422">
    <property type="entry name" value="MGH1-like_GH"/>
    <property type="match status" value="1"/>
</dbReference>
<comment type="caution">
    <text evidence="2">The sequence shown here is derived from an EMBL/GenBank/DDBJ whole genome shotgun (WGS) entry which is preliminary data.</text>
</comment>
<dbReference type="Gene3D" id="1.50.10.10">
    <property type="match status" value="1"/>
</dbReference>
<dbReference type="InterPro" id="IPR012341">
    <property type="entry name" value="6hp_glycosidase-like_sf"/>
</dbReference>
<accession>A0A1K0FL19</accession>
<dbReference type="Proteomes" id="UP000182486">
    <property type="component" value="Unassembled WGS sequence"/>
</dbReference>
<dbReference type="EMBL" id="MEIA01000156">
    <property type="protein sequence ID" value="OJF13424.1"/>
    <property type="molecule type" value="Genomic_DNA"/>
</dbReference>
<name>A0A1K0FL19_9ACTN</name>
<proteinExistence type="predicted"/>
<protein>
    <recommendedName>
        <fullName evidence="1">Mannosylglycerate hydrolase MGH1-like glycoside hydrolase domain-containing protein</fullName>
    </recommendedName>
</protein>
<sequence>MSHSLPESADLWNSAVAVLGRSLSAPPTSWDVAVTAVGLAYVNPTRAWRDLRHLFEGQWPDGRLAHNGAGLVRPPLQAIAAWEVYRRAASHGAVCAYEAGAELAWLYPRLVAQQEFLTRGRDAGGAGLASIVHPWESGLGDSPAWNADPAPRPGFAVECPAFNAILAAAELALVHLAAVVGADPTEHRRRARKITDAVATRLYDGRTRSFHCRDARTGVLRPASGVDGLMPLLLPDLPREQVEAIMAQAGSPPGAETIRIDVTWLLRRGMLVHGYLGAAEELRTAMIRLVHRGGLHESFHPSTGEGVGAPASVPAAALSLDLLTDRSVPAYARAA</sequence>
<evidence type="ECO:0000313" key="2">
    <source>
        <dbReference type="EMBL" id="OJF13424.1"/>
    </source>
</evidence>
<evidence type="ECO:0000259" key="1">
    <source>
        <dbReference type="Pfam" id="PF22422"/>
    </source>
</evidence>
<dbReference type="InterPro" id="IPR054491">
    <property type="entry name" value="MGH1-like_GH"/>
</dbReference>
<keyword evidence="3" id="KW-1185">Reference proteome</keyword>
<organism evidence="2 3">
    <name type="scientific">Couchioplanes caeruleus subsp. caeruleus</name>
    <dbReference type="NCBI Taxonomy" id="56427"/>
    <lineage>
        <taxon>Bacteria</taxon>
        <taxon>Bacillati</taxon>
        <taxon>Actinomycetota</taxon>
        <taxon>Actinomycetes</taxon>
        <taxon>Micromonosporales</taxon>
        <taxon>Micromonosporaceae</taxon>
        <taxon>Couchioplanes</taxon>
    </lineage>
</organism>
<dbReference type="RefSeq" id="WP_071805997.1">
    <property type="nucleotide sequence ID" value="NZ_MEIA01000156.1"/>
</dbReference>
<dbReference type="SUPFAM" id="SSF48208">
    <property type="entry name" value="Six-hairpin glycosidases"/>
    <property type="match status" value="1"/>
</dbReference>
<feature type="domain" description="Mannosylglycerate hydrolase MGH1-like glycoside hydrolase" evidence="1">
    <location>
        <begin position="29"/>
        <end position="254"/>
    </location>
</feature>
<dbReference type="InterPro" id="IPR008928">
    <property type="entry name" value="6-hairpin_glycosidase_sf"/>
</dbReference>
<dbReference type="GO" id="GO:0005975">
    <property type="term" value="P:carbohydrate metabolic process"/>
    <property type="evidence" value="ECO:0007669"/>
    <property type="project" value="InterPro"/>
</dbReference>